<dbReference type="GeneTree" id="ENSGT01150000286931"/>
<dbReference type="Proteomes" id="UP000002852">
    <property type="component" value="Unassembled WGS sequence"/>
</dbReference>
<dbReference type="InParanoid" id="A0A3B5PSI4"/>
<protein>
    <recommendedName>
        <fullName evidence="5">RING-type domain-containing protein</fullName>
    </recommendedName>
</protein>
<organism evidence="6 7">
    <name type="scientific">Xiphophorus maculatus</name>
    <name type="common">Southern platyfish</name>
    <name type="synonym">Platypoecilus maculatus</name>
    <dbReference type="NCBI Taxonomy" id="8083"/>
    <lineage>
        <taxon>Eukaryota</taxon>
        <taxon>Metazoa</taxon>
        <taxon>Chordata</taxon>
        <taxon>Craniata</taxon>
        <taxon>Vertebrata</taxon>
        <taxon>Euteleostomi</taxon>
        <taxon>Actinopterygii</taxon>
        <taxon>Neopterygii</taxon>
        <taxon>Teleostei</taxon>
        <taxon>Neoteleostei</taxon>
        <taxon>Acanthomorphata</taxon>
        <taxon>Ovalentaria</taxon>
        <taxon>Atherinomorphae</taxon>
        <taxon>Cyprinodontiformes</taxon>
        <taxon>Poeciliidae</taxon>
        <taxon>Poeciliinae</taxon>
        <taxon>Xiphophorus</taxon>
    </lineage>
</organism>
<dbReference type="PROSITE" id="PS50089">
    <property type="entry name" value="ZF_RING_2"/>
    <property type="match status" value="1"/>
</dbReference>
<reference evidence="7" key="1">
    <citation type="submission" date="2012-01" db="EMBL/GenBank/DDBJ databases">
        <authorList>
            <person name="Walter R."/>
            <person name="Schartl M."/>
            <person name="Warren W."/>
        </authorList>
    </citation>
    <scope>NUCLEOTIDE SEQUENCE [LARGE SCALE GENOMIC DNA]</scope>
    <source>
        <strain evidence="7">JP 163 A</strain>
    </source>
</reference>
<reference evidence="7" key="2">
    <citation type="journal article" date="2013" name="Nat. Genet.">
        <title>The genome of the platyfish, Xiphophorus maculatus, provides insights into evolutionary adaptation and several complex traits.</title>
        <authorList>
            <person name="Schartl M."/>
            <person name="Walter R.B."/>
            <person name="Shen Y."/>
            <person name="Garcia T."/>
            <person name="Catchen J."/>
            <person name="Amores A."/>
            <person name="Braasch I."/>
            <person name="Chalopin D."/>
            <person name="Volff J.N."/>
            <person name="Lesch K.P."/>
            <person name="Bisazza A."/>
            <person name="Minx P."/>
            <person name="Hillier L."/>
            <person name="Wilson R.K."/>
            <person name="Fuerstenberg S."/>
            <person name="Boore J."/>
            <person name="Searle S."/>
            <person name="Postlethwait J.H."/>
            <person name="Warren W.C."/>
        </authorList>
    </citation>
    <scope>NUCLEOTIDE SEQUENCE [LARGE SCALE GENOMIC DNA]</scope>
    <source>
        <strain evidence="7">JP 163 A</strain>
    </source>
</reference>
<reference evidence="6" key="4">
    <citation type="submission" date="2025-09" db="UniProtKB">
        <authorList>
            <consortium name="Ensembl"/>
        </authorList>
    </citation>
    <scope>IDENTIFICATION</scope>
    <source>
        <strain evidence="6">JP 163 A</strain>
    </source>
</reference>
<dbReference type="PROSITE" id="PS00518">
    <property type="entry name" value="ZF_RING_1"/>
    <property type="match status" value="1"/>
</dbReference>
<accession>A0A3B5PSI4</accession>
<dbReference type="InterPro" id="IPR017907">
    <property type="entry name" value="Znf_RING_CS"/>
</dbReference>
<evidence type="ECO:0000259" key="5">
    <source>
        <dbReference type="PROSITE" id="PS50089"/>
    </source>
</evidence>
<keyword evidence="2 4" id="KW-0863">Zinc-finger</keyword>
<dbReference type="GO" id="GO:0008270">
    <property type="term" value="F:zinc ion binding"/>
    <property type="evidence" value="ECO:0007669"/>
    <property type="project" value="UniProtKB-KW"/>
</dbReference>
<dbReference type="Ensembl" id="ENSXMAT00000042263.1">
    <property type="protein sequence ID" value="ENSXMAP00000020551.1"/>
    <property type="gene ID" value="ENSXMAG00000027988.1"/>
</dbReference>
<keyword evidence="7" id="KW-1185">Reference proteome</keyword>
<name>A0A3B5PSI4_XIPMA</name>
<dbReference type="Gene3D" id="3.30.40.10">
    <property type="entry name" value="Zinc/RING finger domain, C3HC4 (zinc finger)"/>
    <property type="match status" value="1"/>
</dbReference>
<evidence type="ECO:0000256" key="4">
    <source>
        <dbReference type="PROSITE-ProRule" id="PRU00175"/>
    </source>
</evidence>
<keyword evidence="1" id="KW-0479">Metal-binding</keyword>
<evidence type="ECO:0000256" key="1">
    <source>
        <dbReference type="ARBA" id="ARBA00022723"/>
    </source>
</evidence>
<reference evidence="6" key="3">
    <citation type="submission" date="2025-08" db="UniProtKB">
        <authorList>
            <consortium name="Ensembl"/>
        </authorList>
    </citation>
    <scope>IDENTIFICATION</scope>
    <source>
        <strain evidence="6">JP 163 A</strain>
    </source>
</reference>
<evidence type="ECO:0000313" key="6">
    <source>
        <dbReference type="Ensembl" id="ENSXMAP00000020551.1"/>
    </source>
</evidence>
<evidence type="ECO:0000256" key="3">
    <source>
        <dbReference type="ARBA" id="ARBA00022833"/>
    </source>
</evidence>
<dbReference type="AlphaFoldDB" id="A0A3B5PSI4"/>
<dbReference type="SUPFAM" id="SSF57850">
    <property type="entry name" value="RING/U-box"/>
    <property type="match status" value="1"/>
</dbReference>
<evidence type="ECO:0000256" key="2">
    <source>
        <dbReference type="ARBA" id="ARBA00022771"/>
    </source>
</evidence>
<keyword evidence="3" id="KW-0862">Zinc</keyword>
<dbReference type="InterPro" id="IPR001841">
    <property type="entry name" value="Znf_RING"/>
</dbReference>
<dbReference type="SMART" id="SM00184">
    <property type="entry name" value="RING"/>
    <property type="match status" value="1"/>
</dbReference>
<proteinExistence type="predicted"/>
<dbReference type="InterPro" id="IPR051051">
    <property type="entry name" value="E3_ubiq-ligase_TRIM/RNF"/>
</dbReference>
<sequence>MAQQAGQLNRETFSCPICVDLLKDPVTIPCGHSYCMNCIKSFWDGEGEKGMHSCPQCRKTFTTRKRLLTCVGSHVNRQITLPGETFSTGQTRMRLLTCVNSQMFI</sequence>
<dbReference type="InterPro" id="IPR013083">
    <property type="entry name" value="Znf_RING/FYVE/PHD"/>
</dbReference>
<evidence type="ECO:0000313" key="7">
    <source>
        <dbReference type="Proteomes" id="UP000002852"/>
    </source>
</evidence>
<dbReference type="PANTHER" id="PTHR25465:SF5">
    <property type="entry name" value="E3 UBIQUITIN_ISG15 LIGASE TRIM25-RELATED"/>
    <property type="match status" value="1"/>
</dbReference>
<feature type="domain" description="RING-type" evidence="5">
    <location>
        <begin position="15"/>
        <end position="58"/>
    </location>
</feature>
<dbReference type="PANTHER" id="PTHR25465">
    <property type="entry name" value="B-BOX DOMAIN CONTAINING"/>
    <property type="match status" value="1"/>
</dbReference>
<dbReference type="Pfam" id="PF15227">
    <property type="entry name" value="zf-C3HC4_4"/>
    <property type="match status" value="1"/>
</dbReference>